<protein>
    <recommendedName>
        <fullName evidence="7">Endolytic murein transglycosylase</fullName>
        <ecNumber evidence="7">4.2.2.29</ecNumber>
    </recommendedName>
    <alternativeName>
        <fullName evidence="7">Peptidoglycan lytic transglycosylase</fullName>
    </alternativeName>
    <alternativeName>
        <fullName evidence="7">Peptidoglycan polymerization terminase</fullName>
    </alternativeName>
</protein>
<dbReference type="Pfam" id="PF02618">
    <property type="entry name" value="YceG"/>
    <property type="match status" value="1"/>
</dbReference>
<comment type="caution">
    <text evidence="9">The sequence shown here is derived from an EMBL/GenBank/DDBJ whole genome shotgun (WGS) entry which is preliminary data.</text>
</comment>
<evidence type="ECO:0000256" key="8">
    <source>
        <dbReference type="SAM" id="MobiDB-lite"/>
    </source>
</evidence>
<reference evidence="9" key="1">
    <citation type="submission" date="2023-06" db="EMBL/GenBank/DDBJ databases">
        <title>Egi l300058.</title>
        <authorList>
            <person name="Gao L."/>
            <person name="Fang B.-Z."/>
            <person name="Li W.-J."/>
        </authorList>
    </citation>
    <scope>NUCLEOTIDE SEQUENCE</scope>
    <source>
        <strain evidence="9">EGI L300058</strain>
    </source>
</reference>
<gene>
    <name evidence="7 9" type="primary">mltG</name>
    <name evidence="9" type="ORF">QQX02_10045</name>
</gene>
<evidence type="ECO:0000256" key="2">
    <source>
        <dbReference type="ARBA" id="ARBA00022692"/>
    </source>
</evidence>
<keyword evidence="4 7" id="KW-0472">Membrane</keyword>
<evidence type="ECO:0000256" key="7">
    <source>
        <dbReference type="HAMAP-Rule" id="MF_02065"/>
    </source>
</evidence>
<dbReference type="EC" id="4.2.2.29" evidence="7"/>
<proteinExistence type="inferred from homology"/>
<dbReference type="InterPro" id="IPR003770">
    <property type="entry name" value="MLTG-like"/>
</dbReference>
<evidence type="ECO:0000313" key="10">
    <source>
        <dbReference type="Proteomes" id="UP001172708"/>
    </source>
</evidence>
<comment type="function">
    <text evidence="7">Functions as a peptidoglycan terminase that cleaves nascent peptidoglycan strands endolytically to terminate their elongation.</text>
</comment>
<dbReference type="PANTHER" id="PTHR30518">
    <property type="entry name" value="ENDOLYTIC MUREIN TRANSGLYCOSYLASE"/>
    <property type="match status" value="1"/>
</dbReference>
<keyword evidence="10" id="KW-1185">Reference proteome</keyword>
<feature type="region of interest" description="Disordered" evidence="8">
    <location>
        <begin position="75"/>
        <end position="95"/>
    </location>
</feature>
<organism evidence="9 10">
    <name type="scientific">Demequina muriae</name>
    <dbReference type="NCBI Taxonomy" id="3051664"/>
    <lineage>
        <taxon>Bacteria</taxon>
        <taxon>Bacillati</taxon>
        <taxon>Actinomycetota</taxon>
        <taxon>Actinomycetes</taxon>
        <taxon>Micrococcales</taxon>
        <taxon>Demequinaceae</taxon>
        <taxon>Demequina</taxon>
    </lineage>
</organism>
<keyword evidence="1 7" id="KW-1003">Cell membrane</keyword>
<evidence type="ECO:0000256" key="3">
    <source>
        <dbReference type="ARBA" id="ARBA00022989"/>
    </source>
</evidence>
<dbReference type="PANTHER" id="PTHR30518:SF2">
    <property type="entry name" value="ENDOLYTIC MUREIN TRANSGLYCOSYLASE"/>
    <property type="match status" value="1"/>
</dbReference>
<keyword evidence="2 7" id="KW-0812">Transmembrane</keyword>
<evidence type="ECO:0000256" key="4">
    <source>
        <dbReference type="ARBA" id="ARBA00023136"/>
    </source>
</evidence>
<accession>A0ABT8GIL9</accession>
<dbReference type="NCBIfam" id="TIGR00247">
    <property type="entry name" value="endolytic transglycosylase MltG"/>
    <property type="match status" value="1"/>
</dbReference>
<feature type="transmembrane region" description="Helical" evidence="7">
    <location>
        <begin position="43"/>
        <end position="62"/>
    </location>
</feature>
<evidence type="ECO:0000256" key="1">
    <source>
        <dbReference type="ARBA" id="ARBA00022475"/>
    </source>
</evidence>
<comment type="catalytic activity">
    <reaction evidence="7">
        <text>a peptidoglycan chain = a peptidoglycan chain with N-acetyl-1,6-anhydromuramyl-[peptide] at the reducing end + a peptidoglycan chain with N-acetylglucosamine at the non-reducing end.</text>
        <dbReference type="EC" id="4.2.2.29"/>
    </reaction>
</comment>
<dbReference type="EMBL" id="JAUHQA010000001">
    <property type="protein sequence ID" value="MDN4481265.1"/>
    <property type="molecule type" value="Genomic_DNA"/>
</dbReference>
<evidence type="ECO:0000256" key="6">
    <source>
        <dbReference type="ARBA" id="ARBA00023316"/>
    </source>
</evidence>
<evidence type="ECO:0000313" key="9">
    <source>
        <dbReference type="EMBL" id="MDN4481265.1"/>
    </source>
</evidence>
<sequence>MSTAREQLAAIQHRGATTYAGTALASSHGPVTRRVRRDRTVRAGVATLAGVGVVGAGAFGALQLRGADAVAPMGTLSPSVSGDSAPTPEPSTALPEGGIIEVEPGERADAIIERLAEAYDTDVETARESVALKLPPEADGNPEGWLAPGEHATWTEDGSASAGTLTGQASSMVLGTEVALHGVPREQWQEVLIIASLVEQETSRTEDMPQVARVIRNRVDAGMRLELDSTVRYALGEDGDESPFTTAEDREADSPYNTYVHAGLPPTPIATPSREALEAAIDPADGEWLFFVTINPDTGETRFAEDFEGHQDNVMLLQEWAQENG</sequence>
<keyword evidence="5 7" id="KW-0456">Lyase</keyword>
<dbReference type="HAMAP" id="MF_02065">
    <property type="entry name" value="MltG"/>
    <property type="match status" value="1"/>
</dbReference>
<name>A0ABT8GIL9_9MICO</name>
<feature type="site" description="Important for catalytic activity" evidence="7">
    <location>
        <position position="201"/>
    </location>
</feature>
<dbReference type="RefSeq" id="WP_301142833.1">
    <property type="nucleotide sequence ID" value="NZ_JAUHQA010000001.1"/>
</dbReference>
<comment type="similarity">
    <text evidence="7">Belongs to the transglycosylase MltG family.</text>
</comment>
<keyword evidence="6 7" id="KW-0961">Cell wall biogenesis/degradation</keyword>
<dbReference type="Proteomes" id="UP001172708">
    <property type="component" value="Unassembled WGS sequence"/>
</dbReference>
<comment type="subcellular location">
    <subcellularLocation>
        <location evidence="7">Cell membrane</location>
        <topology evidence="7">Single-pass membrane protein</topology>
    </subcellularLocation>
</comment>
<keyword evidence="3 7" id="KW-1133">Transmembrane helix</keyword>
<evidence type="ECO:0000256" key="5">
    <source>
        <dbReference type="ARBA" id="ARBA00023239"/>
    </source>
</evidence>